<reference evidence="5 6" key="1">
    <citation type="submission" date="2019-02" db="EMBL/GenBank/DDBJ databases">
        <title>Deep-cultivation of Planctomycetes and their phenomic and genomic characterization uncovers novel biology.</title>
        <authorList>
            <person name="Wiegand S."/>
            <person name="Jogler M."/>
            <person name="Boedeker C."/>
            <person name="Pinto D."/>
            <person name="Vollmers J."/>
            <person name="Rivas-Marin E."/>
            <person name="Kohn T."/>
            <person name="Peeters S.H."/>
            <person name="Heuer A."/>
            <person name="Rast P."/>
            <person name="Oberbeckmann S."/>
            <person name="Bunk B."/>
            <person name="Jeske O."/>
            <person name="Meyerdierks A."/>
            <person name="Storesund J.E."/>
            <person name="Kallscheuer N."/>
            <person name="Luecker S."/>
            <person name="Lage O.M."/>
            <person name="Pohl T."/>
            <person name="Merkel B.J."/>
            <person name="Hornburger P."/>
            <person name="Mueller R.-W."/>
            <person name="Bruemmer F."/>
            <person name="Labrenz M."/>
            <person name="Spormann A.M."/>
            <person name="Op den Camp H."/>
            <person name="Overmann J."/>
            <person name="Amann R."/>
            <person name="Jetten M.S.M."/>
            <person name="Mascher T."/>
            <person name="Medema M.H."/>
            <person name="Devos D.P."/>
            <person name="Kaster A.-K."/>
            <person name="Ovreas L."/>
            <person name="Rohde M."/>
            <person name="Galperin M.Y."/>
            <person name="Jogler C."/>
        </authorList>
    </citation>
    <scope>NUCLEOTIDE SEQUENCE [LARGE SCALE GENOMIC DNA]</scope>
    <source>
        <strain evidence="5 6">ETA_A8</strain>
    </source>
</reference>
<name>A0A517Y7A6_9BACT</name>
<dbReference type="Pfam" id="PF03703">
    <property type="entry name" value="bPH_2"/>
    <property type="match status" value="1"/>
</dbReference>
<dbReference type="PANTHER" id="PTHR37938">
    <property type="entry name" value="BLL0215 PROTEIN"/>
    <property type="match status" value="1"/>
</dbReference>
<evidence type="ECO:0000256" key="1">
    <source>
        <dbReference type="SAM" id="MobiDB-lite"/>
    </source>
</evidence>
<evidence type="ECO:0000313" key="6">
    <source>
        <dbReference type="Proteomes" id="UP000315017"/>
    </source>
</evidence>
<evidence type="ECO:0000313" key="5">
    <source>
        <dbReference type="EMBL" id="QDU26123.1"/>
    </source>
</evidence>
<protein>
    <submittedName>
        <fullName evidence="5">Bacterial membrane flanked domain protein</fullName>
    </submittedName>
</protein>
<dbReference type="Pfam" id="PF13240">
    <property type="entry name" value="Zn_Ribbon_1"/>
    <property type="match status" value="1"/>
</dbReference>
<accession>A0A517Y7A6</accession>
<feature type="domain" description="Zinc-ribbon" evidence="4">
    <location>
        <begin position="3"/>
        <end position="24"/>
    </location>
</feature>
<dbReference type="InterPro" id="IPR005182">
    <property type="entry name" value="YdbS-like_PH"/>
</dbReference>
<dbReference type="Proteomes" id="UP000315017">
    <property type="component" value="Chromosome"/>
</dbReference>
<feature type="transmembrane region" description="Helical" evidence="2">
    <location>
        <begin position="71"/>
        <end position="90"/>
    </location>
</feature>
<sequence length="214" mass="23439">MNCPSCQAEMPADALFCAKCGQRLNDSVPTGATGPAPTPMDRLKGRGAAPDEPETHLWAGGFSPKAMIGHWLLAALVTVAGIIAGVLFAIPTAGAIWLFVGLGSVALWGGLFLYYLYLRFGMSYELTSQRLVHKVGILSQSTNRIEVIDVDDVSYHQTFIERMLGVGTIKILSTDTSDPKLVIRGIDEVKRIANMIDNVRRDERRRRGMYIETV</sequence>
<evidence type="ECO:0000259" key="4">
    <source>
        <dbReference type="Pfam" id="PF13240"/>
    </source>
</evidence>
<dbReference type="AlphaFoldDB" id="A0A517Y7A6"/>
<gene>
    <name evidence="5" type="ORF">ETAA8_11970</name>
</gene>
<dbReference type="KEGG" id="aagg:ETAA8_11970"/>
<dbReference type="EMBL" id="CP036274">
    <property type="protein sequence ID" value="QDU26123.1"/>
    <property type="molecule type" value="Genomic_DNA"/>
</dbReference>
<keyword evidence="2" id="KW-1133">Transmembrane helix</keyword>
<dbReference type="InterPro" id="IPR026870">
    <property type="entry name" value="Zinc_ribbon_dom"/>
</dbReference>
<evidence type="ECO:0000256" key="2">
    <source>
        <dbReference type="SAM" id="Phobius"/>
    </source>
</evidence>
<evidence type="ECO:0000259" key="3">
    <source>
        <dbReference type="Pfam" id="PF03703"/>
    </source>
</evidence>
<feature type="domain" description="YdbS-like PH" evidence="3">
    <location>
        <begin position="120"/>
        <end position="194"/>
    </location>
</feature>
<dbReference type="RefSeq" id="WP_145086184.1">
    <property type="nucleotide sequence ID" value="NZ_CP036274.1"/>
</dbReference>
<feature type="transmembrane region" description="Helical" evidence="2">
    <location>
        <begin position="96"/>
        <end position="117"/>
    </location>
</feature>
<dbReference type="OrthoDB" id="269393at2"/>
<keyword evidence="2" id="KW-0812">Transmembrane</keyword>
<keyword evidence="6" id="KW-1185">Reference proteome</keyword>
<feature type="region of interest" description="Disordered" evidence="1">
    <location>
        <begin position="28"/>
        <end position="51"/>
    </location>
</feature>
<dbReference type="PANTHER" id="PTHR37938:SF1">
    <property type="entry name" value="BLL0215 PROTEIN"/>
    <property type="match status" value="1"/>
</dbReference>
<keyword evidence="2" id="KW-0472">Membrane</keyword>
<proteinExistence type="predicted"/>
<organism evidence="5 6">
    <name type="scientific">Anatilimnocola aggregata</name>
    <dbReference type="NCBI Taxonomy" id="2528021"/>
    <lineage>
        <taxon>Bacteria</taxon>
        <taxon>Pseudomonadati</taxon>
        <taxon>Planctomycetota</taxon>
        <taxon>Planctomycetia</taxon>
        <taxon>Pirellulales</taxon>
        <taxon>Pirellulaceae</taxon>
        <taxon>Anatilimnocola</taxon>
    </lineage>
</organism>